<dbReference type="STRING" id="1790137.AXE80_14070"/>
<gene>
    <name evidence="1" type="ORF">AXE80_14070</name>
</gene>
<dbReference type="AlphaFoldDB" id="A0A1B1Y992"/>
<accession>A0A1B1Y992</accession>
<evidence type="ECO:0000313" key="2">
    <source>
        <dbReference type="Proteomes" id="UP000092967"/>
    </source>
</evidence>
<reference evidence="1 2" key="1">
    <citation type="submission" date="2016-02" db="EMBL/GenBank/DDBJ databases">
        <authorList>
            <person name="Wen L."/>
            <person name="He K."/>
            <person name="Yang H."/>
        </authorList>
    </citation>
    <scope>NUCLEOTIDE SEQUENCE [LARGE SCALE GENOMIC DNA]</scope>
    <source>
        <strain evidence="1 2">CZ1127</strain>
    </source>
</reference>
<evidence type="ECO:0000313" key="1">
    <source>
        <dbReference type="EMBL" id="ANW97351.1"/>
    </source>
</evidence>
<dbReference type="Proteomes" id="UP000092967">
    <property type="component" value="Chromosome"/>
</dbReference>
<protein>
    <recommendedName>
        <fullName evidence="3">Outer membrane protein beta-barrel domain-containing protein</fullName>
    </recommendedName>
</protein>
<dbReference type="KEGG" id="wfu:AXE80_14070"/>
<proteinExistence type="predicted"/>
<evidence type="ECO:0008006" key="3">
    <source>
        <dbReference type="Google" id="ProtNLM"/>
    </source>
</evidence>
<organism evidence="1 2">
    <name type="scientific">Wenyingzhuangia fucanilytica</name>
    <dbReference type="NCBI Taxonomy" id="1790137"/>
    <lineage>
        <taxon>Bacteria</taxon>
        <taxon>Pseudomonadati</taxon>
        <taxon>Bacteroidota</taxon>
        <taxon>Flavobacteriia</taxon>
        <taxon>Flavobacteriales</taxon>
        <taxon>Flavobacteriaceae</taxon>
        <taxon>Wenyingzhuangia</taxon>
    </lineage>
</organism>
<sequence length="156" mass="17969">MSFAQEIKQKEESHTFLRTLWGVNPENGVKFLPFATHFQKSENPFIHGTFYTAANYKSIELALFNNSYNDFAMSLFFLRKIILSKRFSIDYGGGFLYGYKGRLQNIKSIPLHDTFLYSGNLNPTYGVGLEYKLSKKIAISAMTNPAVIIYGLKYFW</sequence>
<keyword evidence="2" id="KW-1185">Reference proteome</keyword>
<name>A0A1B1Y992_9FLAO</name>
<dbReference type="EMBL" id="CP014224">
    <property type="protein sequence ID" value="ANW97351.1"/>
    <property type="molecule type" value="Genomic_DNA"/>
</dbReference>